<organism evidence="1 2">
    <name type="scientific">Moniliophthora roreri</name>
    <name type="common">Frosty pod rot fungus</name>
    <name type="synonym">Monilia roreri</name>
    <dbReference type="NCBI Taxonomy" id="221103"/>
    <lineage>
        <taxon>Eukaryota</taxon>
        <taxon>Fungi</taxon>
        <taxon>Dikarya</taxon>
        <taxon>Basidiomycota</taxon>
        <taxon>Agaricomycotina</taxon>
        <taxon>Agaricomycetes</taxon>
        <taxon>Agaricomycetidae</taxon>
        <taxon>Agaricales</taxon>
        <taxon>Marasmiineae</taxon>
        <taxon>Marasmiaceae</taxon>
        <taxon>Moniliophthora</taxon>
    </lineage>
</organism>
<protein>
    <submittedName>
        <fullName evidence="1">Uncharacterized protein</fullName>
    </submittedName>
</protein>
<dbReference type="EMBL" id="LATX01001589">
    <property type="protein sequence ID" value="KTB40341.1"/>
    <property type="molecule type" value="Genomic_DNA"/>
</dbReference>
<accession>A0A0W0FVT5</accession>
<name>A0A0W0FVT5_MONRR</name>
<evidence type="ECO:0000313" key="1">
    <source>
        <dbReference type="EMBL" id="KTB40341.1"/>
    </source>
</evidence>
<evidence type="ECO:0000313" key="2">
    <source>
        <dbReference type="Proteomes" id="UP000054988"/>
    </source>
</evidence>
<reference evidence="1 2" key="1">
    <citation type="submission" date="2015-12" db="EMBL/GenBank/DDBJ databases">
        <title>Draft genome sequence of Moniliophthora roreri, the causal agent of frosty pod rot of cacao.</title>
        <authorList>
            <person name="Aime M.C."/>
            <person name="Diaz-Valderrama J.R."/>
            <person name="Kijpornyongpan T."/>
            <person name="Phillips-Mora W."/>
        </authorList>
    </citation>
    <scope>NUCLEOTIDE SEQUENCE [LARGE SCALE GENOMIC DNA]</scope>
    <source>
        <strain evidence="1 2">MCA 2952</strain>
    </source>
</reference>
<dbReference type="Proteomes" id="UP000054988">
    <property type="component" value="Unassembled WGS sequence"/>
</dbReference>
<dbReference type="eggNOG" id="ENOG502SIQT">
    <property type="taxonomic scope" value="Eukaryota"/>
</dbReference>
<dbReference type="AlphaFoldDB" id="A0A0W0FVT5"/>
<comment type="caution">
    <text evidence="1">The sequence shown here is derived from an EMBL/GenBank/DDBJ whole genome shotgun (WGS) entry which is preliminary data.</text>
</comment>
<sequence>MRDIDTNIAGMTNAGIQMERKLHPVCFYSNSLATDIQHSYQPIRLKMQFLPLFTSLLPLVLTSLRVHAQAPQCPPGTTAVERPQGTGRFVCEQVIITCPLDTRPYVDEKSNANSCCPKGQDLVIYDKETLVGVCCGADQSYTGNPPKGKCCGKGEVLGSDGKCVKPSCSGCKSCGSQPDNVCRLQLACGDTTTNGLKFGSCYQVIFPNTDGKQLGREPENQNNIYIQEGHIQNIIYKICKTTADCGTGPVKPTDTFVIEDEVGAPQDDKSVKGWLNNAANGIAFTTAAAQAGQFKGTTSCSGCSGVGYMGDAAQPQINFYTNPKVALDMQFAEVPCDDVFTFPSQE</sequence>
<proteinExistence type="predicted"/>
<gene>
    <name evidence="1" type="ORF">WG66_7070</name>
</gene>